<evidence type="ECO:0000313" key="2">
    <source>
        <dbReference type="EMBL" id="KAG7154991.1"/>
    </source>
</evidence>
<feature type="region of interest" description="Disordered" evidence="1">
    <location>
        <begin position="49"/>
        <end position="81"/>
    </location>
</feature>
<name>A0A8J5JE69_HOMAM</name>
<accession>A0A8J5JE69</accession>
<feature type="compositionally biased region" description="Gly residues" evidence="1">
    <location>
        <begin position="58"/>
        <end position="80"/>
    </location>
</feature>
<evidence type="ECO:0000313" key="3">
    <source>
        <dbReference type="Proteomes" id="UP000747542"/>
    </source>
</evidence>
<dbReference type="EMBL" id="JAHLQT010043233">
    <property type="protein sequence ID" value="KAG7154991.1"/>
    <property type="molecule type" value="Genomic_DNA"/>
</dbReference>
<keyword evidence="3" id="KW-1185">Reference proteome</keyword>
<dbReference type="Proteomes" id="UP000747542">
    <property type="component" value="Unassembled WGS sequence"/>
</dbReference>
<proteinExistence type="predicted"/>
<evidence type="ECO:0000256" key="1">
    <source>
        <dbReference type="SAM" id="MobiDB-lite"/>
    </source>
</evidence>
<comment type="caution">
    <text evidence="2">The sequence shown here is derived from an EMBL/GenBank/DDBJ whole genome shotgun (WGS) entry which is preliminary data.</text>
</comment>
<dbReference type="AlphaFoldDB" id="A0A8J5JE69"/>
<sequence length="202" mass="21983">MGRDKGVELPAPLQAAELLLSLQPPLEPGLYRRTGFHFRHWSGFTGGQGSTFGTDQGTTGGQGSSFGTGRGSTGGQGSTFGTGQIYRRTGFLSALIRALPEDRVPLLALVGIYRRTGFHFWHWSGIYRRTRFHFCTGRDLPEDKVPPSALVRSTGGQGSTFGTGGTNSVDDRVAPPDHGSCQAHVGHRHLRKSDFRVVTEWR</sequence>
<reference evidence="2" key="1">
    <citation type="journal article" date="2021" name="Sci. Adv.">
        <title>The American lobster genome reveals insights on longevity, neural, and immune adaptations.</title>
        <authorList>
            <person name="Polinski J.M."/>
            <person name="Zimin A.V."/>
            <person name="Clark K.F."/>
            <person name="Kohn A.B."/>
            <person name="Sadowski N."/>
            <person name="Timp W."/>
            <person name="Ptitsyn A."/>
            <person name="Khanna P."/>
            <person name="Romanova D.Y."/>
            <person name="Williams P."/>
            <person name="Greenwood S.J."/>
            <person name="Moroz L.L."/>
            <person name="Walt D.R."/>
            <person name="Bodnar A.G."/>
        </authorList>
    </citation>
    <scope>NUCLEOTIDE SEQUENCE</scope>
    <source>
        <strain evidence="2">GMGI-L3</strain>
    </source>
</reference>
<gene>
    <name evidence="2" type="ORF">Hamer_G015582</name>
</gene>
<protein>
    <submittedName>
        <fullName evidence="2">Uncharacterized protein</fullName>
    </submittedName>
</protein>
<organism evidence="2 3">
    <name type="scientific">Homarus americanus</name>
    <name type="common">American lobster</name>
    <dbReference type="NCBI Taxonomy" id="6706"/>
    <lineage>
        <taxon>Eukaryota</taxon>
        <taxon>Metazoa</taxon>
        <taxon>Ecdysozoa</taxon>
        <taxon>Arthropoda</taxon>
        <taxon>Crustacea</taxon>
        <taxon>Multicrustacea</taxon>
        <taxon>Malacostraca</taxon>
        <taxon>Eumalacostraca</taxon>
        <taxon>Eucarida</taxon>
        <taxon>Decapoda</taxon>
        <taxon>Pleocyemata</taxon>
        <taxon>Astacidea</taxon>
        <taxon>Nephropoidea</taxon>
        <taxon>Nephropidae</taxon>
        <taxon>Homarus</taxon>
    </lineage>
</organism>